<evidence type="ECO:0000313" key="1">
    <source>
        <dbReference type="EMBL" id="JAD43329.1"/>
    </source>
</evidence>
<sequence>MGKSLCYLLCILDLARPRCSGYRLGWCGVWFLN</sequence>
<reference evidence="1" key="1">
    <citation type="submission" date="2014-09" db="EMBL/GenBank/DDBJ databases">
        <authorList>
            <person name="Magalhaes I.L.F."/>
            <person name="Oliveira U."/>
            <person name="Santos F.R."/>
            <person name="Vidigal T.H.D.A."/>
            <person name="Brescovit A.D."/>
            <person name="Santos A.J."/>
        </authorList>
    </citation>
    <scope>NUCLEOTIDE SEQUENCE</scope>
    <source>
        <tissue evidence="1">Shoot tissue taken approximately 20 cm above the soil surface</tissue>
    </source>
</reference>
<name>A0A0A8ZV90_ARUDO</name>
<dbReference type="AlphaFoldDB" id="A0A0A8ZV90"/>
<proteinExistence type="predicted"/>
<protein>
    <submittedName>
        <fullName evidence="1">Uncharacterized protein</fullName>
    </submittedName>
</protein>
<organism evidence="1">
    <name type="scientific">Arundo donax</name>
    <name type="common">Giant reed</name>
    <name type="synonym">Donax arundinaceus</name>
    <dbReference type="NCBI Taxonomy" id="35708"/>
    <lineage>
        <taxon>Eukaryota</taxon>
        <taxon>Viridiplantae</taxon>
        <taxon>Streptophyta</taxon>
        <taxon>Embryophyta</taxon>
        <taxon>Tracheophyta</taxon>
        <taxon>Spermatophyta</taxon>
        <taxon>Magnoliopsida</taxon>
        <taxon>Liliopsida</taxon>
        <taxon>Poales</taxon>
        <taxon>Poaceae</taxon>
        <taxon>PACMAD clade</taxon>
        <taxon>Arundinoideae</taxon>
        <taxon>Arundineae</taxon>
        <taxon>Arundo</taxon>
    </lineage>
</organism>
<dbReference type="EMBL" id="GBRH01254566">
    <property type="protein sequence ID" value="JAD43329.1"/>
    <property type="molecule type" value="Transcribed_RNA"/>
</dbReference>
<reference evidence="1" key="2">
    <citation type="journal article" date="2015" name="Data Brief">
        <title>Shoot transcriptome of the giant reed, Arundo donax.</title>
        <authorList>
            <person name="Barrero R.A."/>
            <person name="Guerrero F.D."/>
            <person name="Moolhuijzen P."/>
            <person name="Goolsby J.A."/>
            <person name="Tidwell J."/>
            <person name="Bellgard S.E."/>
            <person name="Bellgard M.I."/>
        </authorList>
    </citation>
    <scope>NUCLEOTIDE SEQUENCE</scope>
    <source>
        <tissue evidence="1">Shoot tissue taken approximately 20 cm above the soil surface</tissue>
    </source>
</reference>
<accession>A0A0A8ZV90</accession>